<comment type="caution">
    <text evidence="2">The sequence shown here is derived from an EMBL/GenBank/DDBJ whole genome shotgun (WGS) entry which is preliminary data.</text>
</comment>
<keyword evidence="3" id="KW-1185">Reference proteome</keyword>
<proteinExistence type="predicted"/>
<evidence type="ECO:0000256" key="1">
    <source>
        <dbReference type="SAM" id="MobiDB-lite"/>
    </source>
</evidence>
<dbReference type="AlphaFoldDB" id="A0A9Q0EPR8"/>
<name>A0A9Q0EPR8_9TELE</name>
<reference evidence="2" key="1">
    <citation type="submission" date="2022-07" db="EMBL/GenBank/DDBJ databases">
        <title>Chromosome-level genome of Muraenolepis orangiensis.</title>
        <authorList>
            <person name="Kim J."/>
        </authorList>
    </citation>
    <scope>NUCLEOTIDE SEQUENCE</scope>
    <source>
        <strain evidence="2">KU_S4_2022</strain>
        <tissue evidence="2">Muscle</tissue>
    </source>
</reference>
<feature type="compositionally biased region" description="Gly residues" evidence="1">
    <location>
        <begin position="108"/>
        <end position="125"/>
    </location>
</feature>
<protein>
    <submittedName>
        <fullName evidence="2">Uncharacterized protein</fullName>
    </submittedName>
</protein>
<sequence>MTTATEPRIREAGGIYLANYSTKMSPLIYHQDAISKSIHSVHRGPGTSGVGSGDQWSGIRGPVEWGPGTSGVGSGDQWSGIRGPVEWRPGPVEWGPGTSGVETQRGPGVLGTQGGPGVLGTQGGPGGPPIRNRFRFQHLASQK</sequence>
<evidence type="ECO:0000313" key="2">
    <source>
        <dbReference type="EMBL" id="KAJ3611257.1"/>
    </source>
</evidence>
<accession>A0A9Q0EPR8</accession>
<dbReference type="EMBL" id="JANIIK010000037">
    <property type="protein sequence ID" value="KAJ3611257.1"/>
    <property type="molecule type" value="Genomic_DNA"/>
</dbReference>
<organism evidence="2 3">
    <name type="scientific">Muraenolepis orangiensis</name>
    <name type="common">Patagonian moray cod</name>
    <dbReference type="NCBI Taxonomy" id="630683"/>
    <lineage>
        <taxon>Eukaryota</taxon>
        <taxon>Metazoa</taxon>
        <taxon>Chordata</taxon>
        <taxon>Craniata</taxon>
        <taxon>Vertebrata</taxon>
        <taxon>Euteleostomi</taxon>
        <taxon>Actinopterygii</taxon>
        <taxon>Neopterygii</taxon>
        <taxon>Teleostei</taxon>
        <taxon>Neoteleostei</taxon>
        <taxon>Acanthomorphata</taxon>
        <taxon>Zeiogadaria</taxon>
        <taxon>Gadariae</taxon>
        <taxon>Gadiformes</taxon>
        <taxon>Muraenolepidoidei</taxon>
        <taxon>Muraenolepididae</taxon>
        <taxon>Muraenolepis</taxon>
    </lineage>
</organism>
<dbReference type="Proteomes" id="UP001148018">
    <property type="component" value="Unassembled WGS sequence"/>
</dbReference>
<gene>
    <name evidence="2" type="ORF">NHX12_021273</name>
</gene>
<evidence type="ECO:0000313" key="3">
    <source>
        <dbReference type="Proteomes" id="UP001148018"/>
    </source>
</evidence>
<feature type="region of interest" description="Disordered" evidence="1">
    <location>
        <begin position="41"/>
        <end position="131"/>
    </location>
</feature>